<dbReference type="InterPro" id="IPR031872">
    <property type="entry name" value="NDC10_II"/>
</dbReference>
<dbReference type="STRING" id="4795.A0A225W0F9"/>
<evidence type="ECO:0000313" key="2">
    <source>
        <dbReference type="EMBL" id="OWZ10648.1"/>
    </source>
</evidence>
<evidence type="ECO:0000313" key="3">
    <source>
        <dbReference type="Proteomes" id="UP000198211"/>
    </source>
</evidence>
<name>A0A225W0F9_9STRA</name>
<dbReference type="Proteomes" id="UP000198211">
    <property type="component" value="Unassembled WGS sequence"/>
</dbReference>
<gene>
    <name evidence="2" type="ORF">PHMEG_00016466</name>
</gene>
<dbReference type="AlphaFoldDB" id="A0A225W0F9"/>
<dbReference type="OrthoDB" id="125800at2759"/>
<dbReference type="EMBL" id="NBNE01002381">
    <property type="protein sequence ID" value="OWZ10648.1"/>
    <property type="molecule type" value="Genomic_DNA"/>
</dbReference>
<accession>A0A225W0F9</accession>
<dbReference type="InterPro" id="IPR038279">
    <property type="entry name" value="Ndc10_dom2_sf"/>
</dbReference>
<comment type="caution">
    <text evidence="2">The sequence shown here is derived from an EMBL/GenBank/DDBJ whole genome shotgun (WGS) entry which is preliminary data.</text>
</comment>
<organism evidence="2 3">
    <name type="scientific">Phytophthora megakarya</name>
    <dbReference type="NCBI Taxonomy" id="4795"/>
    <lineage>
        <taxon>Eukaryota</taxon>
        <taxon>Sar</taxon>
        <taxon>Stramenopiles</taxon>
        <taxon>Oomycota</taxon>
        <taxon>Peronosporomycetes</taxon>
        <taxon>Peronosporales</taxon>
        <taxon>Peronosporaceae</taxon>
        <taxon>Phytophthora</taxon>
    </lineage>
</organism>
<proteinExistence type="predicted"/>
<reference evidence="3" key="1">
    <citation type="submission" date="2017-03" db="EMBL/GenBank/DDBJ databases">
        <title>Phytopthora megakarya and P. palmivora, two closely related causual agents of cacao black pod achieved similar genome size and gene model numbers by different mechanisms.</title>
        <authorList>
            <person name="Ali S."/>
            <person name="Shao J."/>
            <person name="Larry D.J."/>
            <person name="Kronmiller B."/>
            <person name="Shen D."/>
            <person name="Strem M.D."/>
            <person name="Melnick R.L."/>
            <person name="Guiltinan M.J."/>
            <person name="Tyler B.M."/>
            <person name="Meinhardt L.W."/>
            <person name="Bailey B.A."/>
        </authorList>
    </citation>
    <scope>NUCLEOTIDE SEQUENCE [LARGE SCALE GENOMIC DNA]</scope>
    <source>
        <strain evidence="3">zdho120</strain>
    </source>
</reference>
<dbReference type="GO" id="GO:0003677">
    <property type="term" value="F:DNA binding"/>
    <property type="evidence" value="ECO:0007669"/>
    <property type="project" value="InterPro"/>
</dbReference>
<sequence>MPKKSGISLGSFATASSTIAIQLLEDDSAVHVQIEESERETLRTTLSSRPVNTKRKYEGYQRDFMEWCCGNKFCDGNTVTKGKLHLFLSERVVGREPKKKKGTVMGGSTVCGYVNAIVDLYNQQVALRVNSNDHPRSPQVKQLIRIVQAQTAHTKKKYQDRGIGSLLDGCHSEMQFQQICDTFLELDDLRGRAAFLISHYGLLRGENVRDLELADMFSQPLDKKGFQPCIALVLLIQHGKTNTYGKLQHCGFI</sequence>
<feature type="domain" description="Ndc10" evidence="1">
    <location>
        <begin position="150"/>
        <end position="250"/>
    </location>
</feature>
<keyword evidence="3" id="KW-1185">Reference proteome</keyword>
<protein>
    <recommendedName>
        <fullName evidence="1">Ndc10 domain-containing protein</fullName>
    </recommendedName>
</protein>
<dbReference type="Gene3D" id="1.10.443.20">
    <property type="entry name" value="Centromere DNA-binding protein complex CBF3 subunit, domain 2"/>
    <property type="match status" value="1"/>
</dbReference>
<evidence type="ECO:0000259" key="1">
    <source>
        <dbReference type="Pfam" id="PF16787"/>
    </source>
</evidence>
<dbReference type="Pfam" id="PF16787">
    <property type="entry name" value="NDC10_II"/>
    <property type="match status" value="1"/>
</dbReference>